<gene>
    <name evidence="7" type="ORF">H9777_12975</name>
</gene>
<dbReference type="Pfam" id="PF07690">
    <property type="entry name" value="MFS_1"/>
    <property type="match status" value="1"/>
</dbReference>
<keyword evidence="3 5" id="KW-1133">Transmembrane helix</keyword>
<feature type="transmembrane region" description="Helical" evidence="5">
    <location>
        <begin position="177"/>
        <end position="199"/>
    </location>
</feature>
<protein>
    <submittedName>
        <fullName evidence="7">MFS transporter</fullName>
    </submittedName>
</protein>
<evidence type="ECO:0000313" key="7">
    <source>
        <dbReference type="EMBL" id="MBU3839195.1"/>
    </source>
</evidence>
<organism evidence="7 8">
    <name type="scientific">Candidatus Phocaeicola faecigallinarum</name>
    <dbReference type="NCBI Taxonomy" id="2838732"/>
    <lineage>
        <taxon>Bacteria</taxon>
        <taxon>Pseudomonadati</taxon>
        <taxon>Bacteroidota</taxon>
        <taxon>Bacteroidia</taxon>
        <taxon>Bacteroidales</taxon>
        <taxon>Bacteroidaceae</taxon>
        <taxon>Phocaeicola</taxon>
    </lineage>
</organism>
<name>A0A948TEE5_9BACT</name>
<dbReference type="Gene3D" id="1.20.1250.20">
    <property type="entry name" value="MFS general substrate transporter like domains"/>
    <property type="match status" value="1"/>
</dbReference>
<reference evidence="7" key="1">
    <citation type="journal article" date="2021" name="PeerJ">
        <title>Extensive microbial diversity within the chicken gut microbiome revealed by metagenomics and culture.</title>
        <authorList>
            <person name="Gilroy R."/>
            <person name="Ravi A."/>
            <person name="Getino M."/>
            <person name="Pursley I."/>
            <person name="Horton D.L."/>
            <person name="Alikhan N.F."/>
            <person name="Baker D."/>
            <person name="Gharbi K."/>
            <person name="Hall N."/>
            <person name="Watson M."/>
            <person name="Adriaenssens E.M."/>
            <person name="Foster-Nyarko E."/>
            <person name="Jarju S."/>
            <person name="Secka A."/>
            <person name="Antonio M."/>
            <person name="Oren A."/>
            <person name="Chaudhuri R.R."/>
            <person name="La Ragione R."/>
            <person name="Hildebrand F."/>
            <person name="Pallen M.J."/>
        </authorList>
    </citation>
    <scope>NUCLEOTIDE SEQUENCE</scope>
    <source>
        <strain evidence="7">G4-2901</strain>
    </source>
</reference>
<dbReference type="InterPro" id="IPR020846">
    <property type="entry name" value="MFS_dom"/>
</dbReference>
<evidence type="ECO:0000256" key="4">
    <source>
        <dbReference type="ARBA" id="ARBA00023136"/>
    </source>
</evidence>
<dbReference type="PANTHER" id="PTHR11662">
    <property type="entry name" value="SOLUTE CARRIER FAMILY 17"/>
    <property type="match status" value="1"/>
</dbReference>
<feature type="transmembrane region" description="Helical" evidence="5">
    <location>
        <begin position="205"/>
        <end position="227"/>
    </location>
</feature>
<dbReference type="SUPFAM" id="SSF103473">
    <property type="entry name" value="MFS general substrate transporter"/>
    <property type="match status" value="1"/>
</dbReference>
<feature type="domain" description="Major facilitator superfamily (MFS) profile" evidence="6">
    <location>
        <begin position="17"/>
        <end position="487"/>
    </location>
</feature>
<comment type="subcellular location">
    <subcellularLocation>
        <location evidence="1">Membrane</location>
        <topology evidence="1">Multi-pass membrane protein</topology>
    </subcellularLocation>
</comment>
<feature type="transmembrane region" description="Helical" evidence="5">
    <location>
        <begin position="322"/>
        <end position="345"/>
    </location>
</feature>
<proteinExistence type="predicted"/>
<evidence type="ECO:0000313" key="8">
    <source>
        <dbReference type="Proteomes" id="UP000783796"/>
    </source>
</evidence>
<reference evidence="7" key="2">
    <citation type="submission" date="2021-04" db="EMBL/GenBank/DDBJ databases">
        <authorList>
            <person name="Gilroy R."/>
        </authorList>
    </citation>
    <scope>NUCLEOTIDE SEQUENCE</scope>
    <source>
        <strain evidence="7">G4-2901</strain>
    </source>
</reference>
<keyword evidence="4 5" id="KW-0472">Membrane</keyword>
<feature type="transmembrane region" description="Helical" evidence="5">
    <location>
        <begin position="85"/>
        <end position="114"/>
    </location>
</feature>
<feature type="transmembrane region" description="Helical" evidence="5">
    <location>
        <begin position="459"/>
        <end position="483"/>
    </location>
</feature>
<evidence type="ECO:0000256" key="3">
    <source>
        <dbReference type="ARBA" id="ARBA00022989"/>
    </source>
</evidence>
<dbReference type="EMBL" id="JAHLFW010000109">
    <property type="protein sequence ID" value="MBU3839195.1"/>
    <property type="molecule type" value="Genomic_DNA"/>
</dbReference>
<evidence type="ECO:0000256" key="5">
    <source>
        <dbReference type="SAM" id="Phobius"/>
    </source>
</evidence>
<feature type="transmembrane region" description="Helical" evidence="5">
    <location>
        <begin position="413"/>
        <end position="433"/>
    </location>
</feature>
<evidence type="ECO:0000256" key="1">
    <source>
        <dbReference type="ARBA" id="ARBA00004141"/>
    </source>
</evidence>
<sequence>MNTQDNSMKMTNYRWMICMMLFIATTVNYMDRQVLSLTWKDFIAPEFNWTDANYGTIAGFFSILYSVSMLFVGKFVDKIGTKKGYLWAIGIWSVGACLHTFCGIVTAGISTGTWAFTFEGAREAIEAAETAGTVIWSVSTVSIWLFLAARSILAVGESGNFPCAIKVTAEYFPKKDRAFATSVFNAGAQLGALLAPFTIPVIARYMGWEMSFLIIGALGFFWMGFWVRMYETPSKQKKVNKAELEYIEQDRLTEASETANPATEEKKEKGISLWKCFTFRQTWAVIFGRCLPDGVWWFFLFWAPAYVKDVYGYSSDSTMGMLLIFTLYLISMLSIIGGYLPTVFITRLGMNPFAGRMRAMLIFSLFPLLGLFAQPLGNISCWFPIIIIGIIGAAHQSWSANTYTVVSDMFPKSAVATVTGIGGMAGGIGSLLFNQGSGILFTYSKETNMAFMGFEGIHAGYMIVFLIASVAYLFSWIMIKILVPKYKIIEI</sequence>
<dbReference type="PROSITE" id="PS50850">
    <property type="entry name" value="MFS"/>
    <property type="match status" value="1"/>
</dbReference>
<dbReference type="PANTHER" id="PTHR11662:SF285">
    <property type="entry name" value="HEXURONATE TRANSPORTER"/>
    <property type="match status" value="1"/>
</dbReference>
<dbReference type="AlphaFoldDB" id="A0A948TEE5"/>
<keyword evidence="2 5" id="KW-0812">Transmembrane</keyword>
<feature type="transmembrane region" description="Helical" evidence="5">
    <location>
        <begin position="12"/>
        <end position="30"/>
    </location>
</feature>
<feature type="transmembrane region" description="Helical" evidence="5">
    <location>
        <begin position="283"/>
        <end position="302"/>
    </location>
</feature>
<feature type="transmembrane region" description="Helical" evidence="5">
    <location>
        <begin position="357"/>
        <end position="376"/>
    </location>
</feature>
<comment type="caution">
    <text evidence="7">The sequence shown here is derived from an EMBL/GenBank/DDBJ whole genome shotgun (WGS) entry which is preliminary data.</text>
</comment>
<dbReference type="GO" id="GO:0016020">
    <property type="term" value="C:membrane"/>
    <property type="evidence" value="ECO:0007669"/>
    <property type="project" value="UniProtKB-SubCell"/>
</dbReference>
<dbReference type="GO" id="GO:0015134">
    <property type="term" value="F:hexuronate transmembrane transporter activity"/>
    <property type="evidence" value="ECO:0007669"/>
    <property type="project" value="TreeGrafter"/>
</dbReference>
<dbReference type="InterPro" id="IPR011701">
    <property type="entry name" value="MFS"/>
</dbReference>
<evidence type="ECO:0000256" key="2">
    <source>
        <dbReference type="ARBA" id="ARBA00022692"/>
    </source>
</evidence>
<dbReference type="InterPro" id="IPR050382">
    <property type="entry name" value="MFS_Na/Anion_cotransporter"/>
</dbReference>
<dbReference type="InterPro" id="IPR036259">
    <property type="entry name" value="MFS_trans_sf"/>
</dbReference>
<evidence type="ECO:0000259" key="6">
    <source>
        <dbReference type="PROSITE" id="PS50850"/>
    </source>
</evidence>
<feature type="transmembrane region" description="Helical" evidence="5">
    <location>
        <begin position="54"/>
        <end position="73"/>
    </location>
</feature>
<feature type="transmembrane region" description="Helical" evidence="5">
    <location>
        <begin position="134"/>
        <end position="156"/>
    </location>
</feature>
<dbReference type="Proteomes" id="UP000783796">
    <property type="component" value="Unassembled WGS sequence"/>
</dbReference>
<accession>A0A948TEE5</accession>